<evidence type="ECO:0000259" key="5">
    <source>
        <dbReference type="Pfam" id="PF03015"/>
    </source>
</evidence>
<dbReference type="EC" id="1.2.1.84" evidence="4"/>
<dbReference type="GO" id="GO:0080019">
    <property type="term" value="F:alcohol-forming very long-chain fatty acyl-CoA reductase activity"/>
    <property type="evidence" value="ECO:0007669"/>
    <property type="project" value="InterPro"/>
</dbReference>
<feature type="domain" description="Thioester reductase (TE)" evidence="6">
    <location>
        <begin position="58"/>
        <end position="325"/>
    </location>
</feature>
<keyword evidence="8" id="KW-1185">Reference proteome</keyword>
<sequence length="488" mass="54965">MSFNATIVKFSNVKYGLNSARFLSLNNGYYNGSNTIKTDAAKPYERISDFYAGKSVFITGGTGFLGKVFIERLLSTCTDIGSIYVLIRGKGGMSLEQRLQQMTDVPLFDKLKSLKPKTIKKIIPIEGDVTKPDLAIRTSDEQKLIDNVSIVIHSAATVNFSDTFSDAMKINYEGTKKVVALGKKMKNLESFVYISTAFTNADKLTIDEVVYPRLRKEEEVYSFIDIYGDDAEAKEKFLCGSPNSYTMSKSLCENYLQENRGSMKTIIVRPAIVSPMIGEPLPGWCDSWVAATALFSDVARGLTKVVYGHRNVVCDLIPVDYVTNLTIVAAARGNQSDDILVFNSCSSSSNPITWKRASDLFLEESLKYRKYEMKPRKVQFYMSPFVVKFMTFALQTVPAVFTDVLLRLKGETPKHLKMQKLPVVLRDIISKFTMTSSYIKSDNSLKLIATLDEKDKVLFPCDPRTISWLKYMPVFYRGVQKHLLKSKQ</sequence>
<keyword evidence="3 4" id="KW-0443">Lipid metabolism</keyword>
<feature type="domain" description="Fatty acyl-CoA reductase C-terminal" evidence="5">
    <location>
        <begin position="395"/>
        <end position="485"/>
    </location>
</feature>
<dbReference type="InterPro" id="IPR013120">
    <property type="entry name" value="FAR_NAD-bd"/>
</dbReference>
<evidence type="ECO:0000256" key="2">
    <source>
        <dbReference type="ARBA" id="ARBA00022516"/>
    </source>
</evidence>
<comment type="catalytic activity">
    <reaction evidence="4">
        <text>a long-chain fatty acyl-CoA + 2 NADPH + 2 H(+) = a long-chain primary fatty alcohol + 2 NADP(+) + CoA</text>
        <dbReference type="Rhea" id="RHEA:52716"/>
        <dbReference type="ChEBI" id="CHEBI:15378"/>
        <dbReference type="ChEBI" id="CHEBI:57287"/>
        <dbReference type="ChEBI" id="CHEBI:57783"/>
        <dbReference type="ChEBI" id="CHEBI:58349"/>
        <dbReference type="ChEBI" id="CHEBI:77396"/>
        <dbReference type="ChEBI" id="CHEBI:83139"/>
        <dbReference type="EC" id="1.2.1.84"/>
    </reaction>
</comment>
<proteinExistence type="inferred from homology"/>
<dbReference type="GO" id="GO:0035336">
    <property type="term" value="P:long-chain fatty-acyl-CoA metabolic process"/>
    <property type="evidence" value="ECO:0007669"/>
    <property type="project" value="TreeGrafter"/>
</dbReference>
<dbReference type="Gene3D" id="3.40.50.720">
    <property type="entry name" value="NAD(P)-binding Rossmann-like Domain"/>
    <property type="match status" value="1"/>
</dbReference>
<dbReference type="AlphaFoldDB" id="A0AAU9TAF4"/>
<organism evidence="7 8">
    <name type="scientific">Euphydryas editha</name>
    <name type="common">Edith's checkerspot</name>
    <dbReference type="NCBI Taxonomy" id="104508"/>
    <lineage>
        <taxon>Eukaryota</taxon>
        <taxon>Metazoa</taxon>
        <taxon>Ecdysozoa</taxon>
        <taxon>Arthropoda</taxon>
        <taxon>Hexapoda</taxon>
        <taxon>Insecta</taxon>
        <taxon>Pterygota</taxon>
        <taxon>Neoptera</taxon>
        <taxon>Endopterygota</taxon>
        <taxon>Lepidoptera</taxon>
        <taxon>Glossata</taxon>
        <taxon>Ditrysia</taxon>
        <taxon>Papilionoidea</taxon>
        <taxon>Nymphalidae</taxon>
        <taxon>Nymphalinae</taxon>
        <taxon>Euphydryas</taxon>
    </lineage>
</organism>
<dbReference type="Pfam" id="PF03015">
    <property type="entry name" value="Sterile"/>
    <property type="match status" value="1"/>
</dbReference>
<keyword evidence="2 4" id="KW-0444">Lipid biosynthesis</keyword>
<comment type="similarity">
    <text evidence="1 4">Belongs to the fatty acyl-CoA reductase family.</text>
</comment>
<comment type="function">
    <text evidence="4">Catalyzes the reduction of fatty acyl-CoA to fatty alcohols.</text>
</comment>
<reference evidence="7" key="1">
    <citation type="submission" date="2022-03" db="EMBL/GenBank/DDBJ databases">
        <authorList>
            <person name="Tunstrom K."/>
        </authorList>
    </citation>
    <scope>NUCLEOTIDE SEQUENCE</scope>
</reference>
<dbReference type="PANTHER" id="PTHR11011:SF45">
    <property type="entry name" value="FATTY ACYL-COA REDUCTASE CG8306-RELATED"/>
    <property type="match status" value="1"/>
</dbReference>
<keyword evidence="4" id="KW-0521">NADP</keyword>
<dbReference type="EMBL" id="CAKOGL010000001">
    <property type="protein sequence ID" value="CAH2083531.1"/>
    <property type="molecule type" value="Genomic_DNA"/>
</dbReference>
<dbReference type="PANTHER" id="PTHR11011">
    <property type="entry name" value="MALE STERILITY PROTEIN 2-RELATED"/>
    <property type="match status" value="1"/>
</dbReference>
<dbReference type="Pfam" id="PF07993">
    <property type="entry name" value="NAD_binding_4"/>
    <property type="match status" value="1"/>
</dbReference>
<dbReference type="GO" id="GO:0005777">
    <property type="term" value="C:peroxisome"/>
    <property type="evidence" value="ECO:0007669"/>
    <property type="project" value="TreeGrafter"/>
</dbReference>
<keyword evidence="4" id="KW-0560">Oxidoreductase</keyword>
<evidence type="ECO:0000313" key="7">
    <source>
        <dbReference type="EMBL" id="CAH2083531.1"/>
    </source>
</evidence>
<protein>
    <recommendedName>
        <fullName evidence="4">Fatty acyl-CoA reductase</fullName>
        <ecNumber evidence="4">1.2.1.84</ecNumber>
    </recommendedName>
</protein>
<name>A0AAU9TAF4_EUPED</name>
<evidence type="ECO:0000313" key="8">
    <source>
        <dbReference type="Proteomes" id="UP001153954"/>
    </source>
</evidence>
<dbReference type="InterPro" id="IPR026055">
    <property type="entry name" value="FAR"/>
</dbReference>
<accession>A0AAU9TAF4</accession>
<dbReference type="CDD" id="cd09071">
    <property type="entry name" value="FAR_C"/>
    <property type="match status" value="1"/>
</dbReference>
<evidence type="ECO:0000256" key="3">
    <source>
        <dbReference type="ARBA" id="ARBA00023098"/>
    </source>
</evidence>
<dbReference type="SUPFAM" id="SSF51735">
    <property type="entry name" value="NAD(P)-binding Rossmann-fold domains"/>
    <property type="match status" value="1"/>
</dbReference>
<evidence type="ECO:0000256" key="4">
    <source>
        <dbReference type="RuleBase" id="RU363097"/>
    </source>
</evidence>
<evidence type="ECO:0000256" key="1">
    <source>
        <dbReference type="ARBA" id="ARBA00005928"/>
    </source>
</evidence>
<dbReference type="InterPro" id="IPR036291">
    <property type="entry name" value="NAD(P)-bd_dom_sf"/>
</dbReference>
<dbReference type="GO" id="GO:0102965">
    <property type="term" value="F:alcohol-forming long-chain fatty acyl-CoA reductase activity"/>
    <property type="evidence" value="ECO:0007669"/>
    <property type="project" value="UniProtKB-EC"/>
</dbReference>
<dbReference type="Proteomes" id="UP001153954">
    <property type="component" value="Unassembled WGS sequence"/>
</dbReference>
<dbReference type="CDD" id="cd05236">
    <property type="entry name" value="FAR-N_SDR_e"/>
    <property type="match status" value="1"/>
</dbReference>
<dbReference type="InterPro" id="IPR033640">
    <property type="entry name" value="FAR_C"/>
</dbReference>
<evidence type="ECO:0000259" key="6">
    <source>
        <dbReference type="Pfam" id="PF07993"/>
    </source>
</evidence>
<gene>
    <name evidence="7" type="ORF">EEDITHA_LOCUS203</name>
</gene>
<comment type="caution">
    <text evidence="7">The sequence shown here is derived from an EMBL/GenBank/DDBJ whole genome shotgun (WGS) entry which is preliminary data.</text>
</comment>